<dbReference type="InterPro" id="IPR003388">
    <property type="entry name" value="Reticulon"/>
</dbReference>
<feature type="domain" description="Reticulon" evidence="7">
    <location>
        <begin position="54"/>
        <end position="240"/>
    </location>
</feature>
<feature type="transmembrane region" description="Helical" evidence="6">
    <location>
        <begin position="65"/>
        <end position="85"/>
    </location>
</feature>
<feature type="non-terminal residue" evidence="8">
    <location>
        <position position="1"/>
    </location>
</feature>
<keyword evidence="5 6" id="KW-0472">Membrane</keyword>
<sequence>LLLYIIYFSISTISSSLNYHNISFPMSTETTTAAETKSFTTPSHSSDGGGNDIIRDIVLWRRKKLSIFVLIAATATWVLMEVYQYNFLTLISWLTISVVTSIFLYAKMLTLLGKEPPKLLSLELKEETAIRMAETVRGRIEESIRWLFKVTTQEDWSVLVGIIARFFALSYVGTCMDFLTFIYIGILCGMTVPVIYMKKEDKIKRFMEWLREKYKRCYEVIDEKAIRKIKSRILNEKKME</sequence>
<comment type="subcellular location">
    <subcellularLocation>
        <location evidence="1 6">Endoplasmic reticulum membrane</location>
        <topology evidence="1 6">Multi-pass membrane protein</topology>
    </subcellularLocation>
</comment>
<proteinExistence type="predicted"/>
<organism evidence="8 9">
    <name type="scientific">Pisum sativum</name>
    <name type="common">Garden pea</name>
    <name type="synonym">Lathyrus oleraceus</name>
    <dbReference type="NCBI Taxonomy" id="3888"/>
    <lineage>
        <taxon>Eukaryota</taxon>
        <taxon>Viridiplantae</taxon>
        <taxon>Streptophyta</taxon>
        <taxon>Embryophyta</taxon>
        <taxon>Tracheophyta</taxon>
        <taxon>Spermatophyta</taxon>
        <taxon>Magnoliopsida</taxon>
        <taxon>eudicotyledons</taxon>
        <taxon>Gunneridae</taxon>
        <taxon>Pentapetalae</taxon>
        <taxon>rosids</taxon>
        <taxon>fabids</taxon>
        <taxon>Fabales</taxon>
        <taxon>Fabaceae</taxon>
        <taxon>Papilionoideae</taxon>
        <taxon>50 kb inversion clade</taxon>
        <taxon>NPAAA clade</taxon>
        <taxon>Hologalegina</taxon>
        <taxon>IRL clade</taxon>
        <taxon>Fabeae</taxon>
        <taxon>Lathyrus</taxon>
    </lineage>
</organism>
<comment type="caution">
    <text evidence="8">The sequence shown here is derived from an EMBL/GenBank/DDBJ whole genome shotgun (WGS) entry which is preliminary data.</text>
</comment>
<gene>
    <name evidence="8" type="ORF">KIW84_024830</name>
</gene>
<evidence type="ECO:0000256" key="5">
    <source>
        <dbReference type="ARBA" id="ARBA00023136"/>
    </source>
</evidence>
<keyword evidence="4 6" id="KW-1133">Transmembrane helix</keyword>
<dbReference type="Gramene" id="Psat02G0483000-T1">
    <property type="protein sequence ID" value="KAI5439192.1"/>
    <property type="gene ID" value="KIW84_024830"/>
</dbReference>
<keyword evidence="9" id="KW-1185">Reference proteome</keyword>
<dbReference type="PANTHER" id="PTHR10994:SF145">
    <property type="entry name" value="RETICULON-LIKE PROTEIN B13"/>
    <property type="match status" value="1"/>
</dbReference>
<evidence type="ECO:0000313" key="9">
    <source>
        <dbReference type="Proteomes" id="UP001058974"/>
    </source>
</evidence>
<evidence type="ECO:0000259" key="7">
    <source>
        <dbReference type="PROSITE" id="PS50845"/>
    </source>
</evidence>
<dbReference type="Proteomes" id="UP001058974">
    <property type="component" value="Chromosome 2"/>
</dbReference>
<dbReference type="PANTHER" id="PTHR10994">
    <property type="entry name" value="RETICULON"/>
    <property type="match status" value="1"/>
</dbReference>
<evidence type="ECO:0000313" key="8">
    <source>
        <dbReference type="EMBL" id="KAI5439192.1"/>
    </source>
</evidence>
<evidence type="ECO:0000256" key="2">
    <source>
        <dbReference type="ARBA" id="ARBA00022692"/>
    </source>
</evidence>
<dbReference type="Pfam" id="PF02453">
    <property type="entry name" value="Reticulon"/>
    <property type="match status" value="1"/>
</dbReference>
<accession>A0A9D5B868</accession>
<dbReference type="InterPro" id="IPR045064">
    <property type="entry name" value="Reticulon-like"/>
</dbReference>
<feature type="transmembrane region" description="Helical" evidence="6">
    <location>
        <begin position="91"/>
        <end position="112"/>
    </location>
</feature>
<dbReference type="AlphaFoldDB" id="A0A9D5B868"/>
<reference evidence="8 9" key="1">
    <citation type="journal article" date="2022" name="Nat. Genet.">
        <title>Improved pea reference genome and pan-genome highlight genomic features and evolutionary characteristics.</title>
        <authorList>
            <person name="Yang T."/>
            <person name="Liu R."/>
            <person name="Luo Y."/>
            <person name="Hu S."/>
            <person name="Wang D."/>
            <person name="Wang C."/>
            <person name="Pandey M.K."/>
            <person name="Ge S."/>
            <person name="Xu Q."/>
            <person name="Li N."/>
            <person name="Li G."/>
            <person name="Huang Y."/>
            <person name="Saxena R.K."/>
            <person name="Ji Y."/>
            <person name="Li M."/>
            <person name="Yan X."/>
            <person name="He Y."/>
            <person name="Liu Y."/>
            <person name="Wang X."/>
            <person name="Xiang C."/>
            <person name="Varshney R.K."/>
            <person name="Ding H."/>
            <person name="Gao S."/>
            <person name="Zong X."/>
        </authorList>
    </citation>
    <scope>NUCLEOTIDE SEQUENCE [LARGE SCALE GENOMIC DNA]</scope>
    <source>
        <strain evidence="8 9">cv. Zhongwan 6</strain>
    </source>
</reference>
<name>A0A9D5B868_PEA</name>
<keyword evidence="2 6" id="KW-0812">Transmembrane</keyword>
<feature type="transmembrane region" description="Helical" evidence="6">
    <location>
        <begin position="178"/>
        <end position="197"/>
    </location>
</feature>
<evidence type="ECO:0000256" key="6">
    <source>
        <dbReference type="RuleBase" id="RU363132"/>
    </source>
</evidence>
<feature type="transmembrane region" description="Helical" evidence="6">
    <location>
        <begin position="155"/>
        <end position="172"/>
    </location>
</feature>
<dbReference type="GO" id="GO:0009617">
    <property type="term" value="P:response to bacterium"/>
    <property type="evidence" value="ECO:0007669"/>
    <property type="project" value="InterPro"/>
</dbReference>
<dbReference type="EMBL" id="JAMSHJ010000002">
    <property type="protein sequence ID" value="KAI5439192.1"/>
    <property type="molecule type" value="Genomic_DNA"/>
</dbReference>
<evidence type="ECO:0000256" key="4">
    <source>
        <dbReference type="ARBA" id="ARBA00022989"/>
    </source>
</evidence>
<keyword evidence="3 6" id="KW-0256">Endoplasmic reticulum</keyword>
<evidence type="ECO:0000256" key="3">
    <source>
        <dbReference type="ARBA" id="ARBA00022824"/>
    </source>
</evidence>
<dbReference type="GO" id="GO:0005789">
    <property type="term" value="C:endoplasmic reticulum membrane"/>
    <property type="evidence" value="ECO:0007669"/>
    <property type="project" value="UniProtKB-SubCell"/>
</dbReference>
<evidence type="ECO:0000256" key="1">
    <source>
        <dbReference type="ARBA" id="ARBA00004477"/>
    </source>
</evidence>
<protein>
    <recommendedName>
        <fullName evidence="6">Reticulon-like protein</fullName>
    </recommendedName>
</protein>
<dbReference type="PROSITE" id="PS50845">
    <property type="entry name" value="RETICULON"/>
    <property type="match status" value="1"/>
</dbReference>